<sequence length="118" mass="13125">MKTLWLFVCMLLIAMVAAMFAAVNVFPVPIHLGFFDTEMPLIAIILGSTLLGGVIVGLLGIMKQQKMKRQIRQLERQLNQMKTMVAEPLWSASEAALHEAAASSQETKAPERLVHHKQ</sequence>
<evidence type="ECO:0000256" key="4">
    <source>
        <dbReference type="ARBA" id="ARBA00023136"/>
    </source>
</evidence>
<feature type="compositionally biased region" description="Basic and acidic residues" evidence="5">
    <location>
        <begin position="108"/>
        <end position="118"/>
    </location>
</feature>
<dbReference type="PANTHER" id="PTHR41335">
    <property type="entry name" value="MEMBRANE PROTEIN-RELATED"/>
    <property type="match status" value="1"/>
</dbReference>
<evidence type="ECO:0000313" key="10">
    <source>
        <dbReference type="Proteomes" id="UP000730618"/>
    </source>
</evidence>
<proteinExistence type="predicted"/>
<reference evidence="9 10" key="1">
    <citation type="submission" date="2021-06" db="EMBL/GenBank/DDBJ databases">
        <authorList>
            <person name="Criscuolo A."/>
        </authorList>
    </citation>
    <scope>NUCLEOTIDE SEQUENCE [LARGE SCALE GENOMIC DNA]</scope>
    <source>
        <strain evidence="10">CIP 111802</strain>
    </source>
</reference>
<keyword evidence="3 6" id="KW-1133">Transmembrane helix</keyword>
<keyword evidence="4 6" id="KW-0472">Membrane</keyword>
<name>A0ABN7TQY7_9BACL</name>
<dbReference type="Pfam" id="PF06305">
    <property type="entry name" value="LapA_dom"/>
    <property type="match status" value="1"/>
</dbReference>
<feature type="transmembrane region" description="Helical" evidence="6">
    <location>
        <begin position="41"/>
        <end position="62"/>
    </location>
</feature>
<keyword evidence="7" id="KW-0732">Signal</keyword>
<dbReference type="PANTHER" id="PTHR41335:SF1">
    <property type="entry name" value="MEMBRANE PROTEIN"/>
    <property type="match status" value="1"/>
</dbReference>
<keyword evidence="2 6" id="KW-0812">Transmembrane</keyword>
<dbReference type="Proteomes" id="UP000730618">
    <property type="component" value="Unassembled WGS sequence"/>
</dbReference>
<evidence type="ECO:0000313" key="9">
    <source>
        <dbReference type="EMBL" id="CAG7652068.1"/>
    </source>
</evidence>
<evidence type="ECO:0000256" key="5">
    <source>
        <dbReference type="SAM" id="MobiDB-lite"/>
    </source>
</evidence>
<evidence type="ECO:0000256" key="3">
    <source>
        <dbReference type="ARBA" id="ARBA00022989"/>
    </source>
</evidence>
<dbReference type="InterPro" id="IPR010445">
    <property type="entry name" value="LapA_dom"/>
</dbReference>
<feature type="signal peptide" evidence="7">
    <location>
        <begin position="1"/>
        <end position="21"/>
    </location>
</feature>
<organism evidence="9 10">
    <name type="scientific">Paenibacillus allorhizosphaerae</name>
    <dbReference type="NCBI Taxonomy" id="2849866"/>
    <lineage>
        <taxon>Bacteria</taxon>
        <taxon>Bacillati</taxon>
        <taxon>Bacillota</taxon>
        <taxon>Bacilli</taxon>
        <taxon>Bacillales</taxon>
        <taxon>Paenibacillaceae</taxon>
        <taxon>Paenibacillus</taxon>
    </lineage>
</organism>
<evidence type="ECO:0000256" key="7">
    <source>
        <dbReference type="SAM" id="SignalP"/>
    </source>
</evidence>
<dbReference type="EMBL" id="CAJVCE010000017">
    <property type="protein sequence ID" value="CAG7652068.1"/>
    <property type="molecule type" value="Genomic_DNA"/>
</dbReference>
<evidence type="ECO:0000259" key="8">
    <source>
        <dbReference type="Pfam" id="PF06305"/>
    </source>
</evidence>
<keyword evidence="1" id="KW-1003">Cell membrane</keyword>
<keyword evidence="10" id="KW-1185">Reference proteome</keyword>
<gene>
    <name evidence="9" type="ORF">PAECIP111802_05127</name>
</gene>
<dbReference type="RefSeq" id="WP_218101353.1">
    <property type="nucleotide sequence ID" value="NZ_CAJVCE010000017.1"/>
</dbReference>
<protein>
    <recommendedName>
        <fullName evidence="8">Lipopolysaccharide assembly protein A domain-containing protein</fullName>
    </recommendedName>
</protein>
<feature type="chain" id="PRO_5047238591" description="Lipopolysaccharide assembly protein A domain-containing protein" evidence="7">
    <location>
        <begin position="22"/>
        <end position="118"/>
    </location>
</feature>
<comment type="caution">
    <text evidence="9">The sequence shown here is derived from an EMBL/GenBank/DDBJ whole genome shotgun (WGS) entry which is preliminary data.</text>
</comment>
<evidence type="ECO:0000256" key="6">
    <source>
        <dbReference type="SAM" id="Phobius"/>
    </source>
</evidence>
<evidence type="ECO:0000256" key="1">
    <source>
        <dbReference type="ARBA" id="ARBA00022475"/>
    </source>
</evidence>
<accession>A0ABN7TQY7</accession>
<feature type="region of interest" description="Disordered" evidence="5">
    <location>
        <begin position="97"/>
        <end position="118"/>
    </location>
</feature>
<evidence type="ECO:0000256" key="2">
    <source>
        <dbReference type="ARBA" id="ARBA00022692"/>
    </source>
</evidence>
<feature type="domain" description="Lipopolysaccharide assembly protein A" evidence="8">
    <location>
        <begin position="24"/>
        <end position="81"/>
    </location>
</feature>